<dbReference type="Proteomes" id="UP001596135">
    <property type="component" value="Unassembled WGS sequence"/>
</dbReference>
<organism evidence="1 2">
    <name type="scientific">Nocardioides hankookensis</name>
    <dbReference type="NCBI Taxonomy" id="443157"/>
    <lineage>
        <taxon>Bacteria</taxon>
        <taxon>Bacillati</taxon>
        <taxon>Actinomycetota</taxon>
        <taxon>Actinomycetes</taxon>
        <taxon>Propionibacteriales</taxon>
        <taxon>Nocardioidaceae</taxon>
        <taxon>Nocardioides</taxon>
    </lineage>
</organism>
<gene>
    <name evidence="1" type="ORF">ACFPYL_06305</name>
</gene>
<dbReference type="EMBL" id="JBHSRJ010000003">
    <property type="protein sequence ID" value="MFC6042674.1"/>
    <property type="molecule type" value="Genomic_DNA"/>
</dbReference>
<keyword evidence="2" id="KW-1185">Reference proteome</keyword>
<dbReference type="SUPFAM" id="SSF55961">
    <property type="entry name" value="Bet v1-like"/>
    <property type="match status" value="1"/>
</dbReference>
<accession>A0ABW1LFP2</accession>
<sequence>MPASNVSASTTIAASPATVFAILADPRQHARIDGSGTVRGSLSGPERLELGSEFGMDMKMGAPYRIKNKVVELEEDRLIAWRHIGTHRWRYELAAQADGTTLVTETWDLSHCNGVTKWVLGAMGYPKRHTRGIEQTLVNLKAAAEADAAAEAG</sequence>
<dbReference type="Gene3D" id="3.30.530.20">
    <property type="match status" value="1"/>
</dbReference>
<dbReference type="InterPro" id="IPR023393">
    <property type="entry name" value="START-like_dom_sf"/>
</dbReference>
<dbReference type="Pfam" id="PF10604">
    <property type="entry name" value="Polyketide_cyc2"/>
    <property type="match status" value="1"/>
</dbReference>
<protein>
    <submittedName>
        <fullName evidence="1">SRPBCC family protein</fullName>
    </submittedName>
</protein>
<dbReference type="InterPro" id="IPR019587">
    <property type="entry name" value="Polyketide_cyclase/dehydratase"/>
</dbReference>
<proteinExistence type="predicted"/>
<evidence type="ECO:0000313" key="1">
    <source>
        <dbReference type="EMBL" id="MFC6042674.1"/>
    </source>
</evidence>
<reference evidence="2" key="1">
    <citation type="journal article" date="2019" name="Int. J. Syst. Evol. Microbiol.">
        <title>The Global Catalogue of Microorganisms (GCM) 10K type strain sequencing project: providing services to taxonomists for standard genome sequencing and annotation.</title>
        <authorList>
            <consortium name="The Broad Institute Genomics Platform"/>
            <consortium name="The Broad Institute Genome Sequencing Center for Infectious Disease"/>
            <person name="Wu L."/>
            <person name="Ma J."/>
        </authorList>
    </citation>
    <scope>NUCLEOTIDE SEQUENCE [LARGE SCALE GENOMIC DNA]</scope>
    <source>
        <strain evidence="2">CCUG 54522</strain>
    </source>
</reference>
<dbReference type="RefSeq" id="WP_379151812.1">
    <property type="nucleotide sequence ID" value="NZ_JBHSRJ010000003.1"/>
</dbReference>
<name>A0ABW1LFP2_9ACTN</name>
<evidence type="ECO:0000313" key="2">
    <source>
        <dbReference type="Proteomes" id="UP001596135"/>
    </source>
</evidence>
<comment type="caution">
    <text evidence="1">The sequence shown here is derived from an EMBL/GenBank/DDBJ whole genome shotgun (WGS) entry which is preliminary data.</text>
</comment>